<sequence length="252" mass="28319">MSCYVGSGQGTVSFCINTDERAELPLIVDPLQAANLHGKFDLLGRSMDVKQALDQVGQSRLTLKIFSFIDANSILIGFLLPLTVPLIHYGMKLISLLHQKFLLLTDLHRILLGPFWREVFRMPVEASLHPSYCMYVYCCDLLCISSPEPDEFFHPDNYEVFTRLSELINPLGFKIVNRDLLDKYAAEAKARDSLLTLSEESDAEMEEAGLGEMSDVEMQQWMLEDEEEGLDLEGEGMWQFGDGAADLDLAGV</sequence>
<comment type="caution">
    <text evidence="1">The sequence shown here is derived from an EMBL/GenBank/DDBJ whole genome shotgun (WGS) entry which is preliminary data.</text>
</comment>
<reference evidence="1 4" key="1">
    <citation type="submission" date="2017-06" db="EMBL/GenBank/DDBJ databases">
        <title>A platform for efficient transgenesis in Macrostomum lignano, a flatworm model organism for stem cell research.</title>
        <authorList>
            <person name="Berezikov E."/>
        </authorList>
    </citation>
    <scope>NUCLEOTIDE SEQUENCE [LARGE SCALE GENOMIC DNA]</scope>
    <source>
        <strain evidence="1">DV1</strain>
        <tissue evidence="1">Whole organism</tissue>
    </source>
</reference>
<organism evidence="1 4">
    <name type="scientific">Macrostomum lignano</name>
    <dbReference type="NCBI Taxonomy" id="282301"/>
    <lineage>
        <taxon>Eukaryota</taxon>
        <taxon>Metazoa</taxon>
        <taxon>Spiralia</taxon>
        <taxon>Lophotrochozoa</taxon>
        <taxon>Platyhelminthes</taxon>
        <taxon>Rhabditophora</taxon>
        <taxon>Macrostomorpha</taxon>
        <taxon>Macrostomida</taxon>
        <taxon>Macrostomidae</taxon>
        <taxon>Macrostomum</taxon>
    </lineage>
</organism>
<evidence type="ECO:0000313" key="2">
    <source>
        <dbReference type="EMBL" id="PAA55742.1"/>
    </source>
</evidence>
<dbReference type="EMBL" id="NIVC01004262">
    <property type="protein sequence ID" value="PAA48016.1"/>
    <property type="molecule type" value="Genomic_DNA"/>
</dbReference>
<dbReference type="AlphaFoldDB" id="A0A267DFU0"/>
<protein>
    <submittedName>
        <fullName evidence="1">Uncharacterized protein</fullName>
    </submittedName>
</protein>
<accession>A0A267DFU0</accession>
<gene>
    <name evidence="2" type="ORF">BOX15_Mlig013341g1</name>
    <name evidence="1" type="ORF">BOX15_Mlig013341g2</name>
    <name evidence="3" type="ORF">BOX15_Mlig013341g3</name>
</gene>
<name>A0A267DFU0_9PLAT</name>
<dbReference type="EMBL" id="NIVC01000583">
    <property type="protein sequence ID" value="PAA80391.1"/>
    <property type="molecule type" value="Genomic_DNA"/>
</dbReference>
<dbReference type="EMBL" id="NIVC01002714">
    <property type="protein sequence ID" value="PAA55742.1"/>
    <property type="molecule type" value="Genomic_DNA"/>
</dbReference>
<evidence type="ECO:0000313" key="3">
    <source>
        <dbReference type="EMBL" id="PAA80391.1"/>
    </source>
</evidence>
<evidence type="ECO:0000313" key="4">
    <source>
        <dbReference type="Proteomes" id="UP000215902"/>
    </source>
</evidence>
<dbReference type="Proteomes" id="UP000215902">
    <property type="component" value="Unassembled WGS sequence"/>
</dbReference>
<evidence type="ECO:0000313" key="1">
    <source>
        <dbReference type="EMBL" id="PAA48016.1"/>
    </source>
</evidence>
<keyword evidence="4" id="KW-1185">Reference proteome</keyword>
<proteinExistence type="predicted"/>